<name>A0A2N3PSZ3_9PROT</name>
<gene>
    <name evidence="1" type="ORF">CWS72_15785</name>
</gene>
<dbReference type="Proteomes" id="UP000233293">
    <property type="component" value="Unassembled WGS sequence"/>
</dbReference>
<accession>A0A2N3PSZ3</accession>
<dbReference type="AlphaFoldDB" id="A0A2N3PSZ3"/>
<protein>
    <submittedName>
        <fullName evidence="1">Uncharacterized protein</fullName>
    </submittedName>
</protein>
<organism evidence="1 2">
    <name type="scientific">Telmatospirillum siberiense</name>
    <dbReference type="NCBI Taxonomy" id="382514"/>
    <lineage>
        <taxon>Bacteria</taxon>
        <taxon>Pseudomonadati</taxon>
        <taxon>Pseudomonadota</taxon>
        <taxon>Alphaproteobacteria</taxon>
        <taxon>Rhodospirillales</taxon>
        <taxon>Rhodospirillaceae</taxon>
        <taxon>Telmatospirillum</taxon>
    </lineage>
</organism>
<comment type="caution">
    <text evidence="1">The sequence shown here is derived from an EMBL/GenBank/DDBJ whole genome shotgun (WGS) entry which is preliminary data.</text>
</comment>
<sequence>MAPPLDGMMDFISGNGMKLGIPLGEGKFIMSLTLRKFPEMAPEVHRPRFRSRISLHIMCKMTVGVAITTLQA</sequence>
<proteinExistence type="predicted"/>
<keyword evidence="2" id="KW-1185">Reference proteome</keyword>
<evidence type="ECO:0000313" key="1">
    <source>
        <dbReference type="EMBL" id="PKU23530.1"/>
    </source>
</evidence>
<dbReference type="EMBL" id="PIUM01000019">
    <property type="protein sequence ID" value="PKU23530.1"/>
    <property type="molecule type" value="Genomic_DNA"/>
</dbReference>
<reference evidence="2" key="1">
    <citation type="submission" date="2017-12" db="EMBL/GenBank/DDBJ databases">
        <title>Draft genome sequence of Telmatospirillum siberiense 26-4b1T, an acidotolerant peatland alphaproteobacterium potentially involved in sulfur cycling.</title>
        <authorList>
            <person name="Hausmann B."/>
            <person name="Pjevac P."/>
            <person name="Schreck K."/>
            <person name="Herbold C.W."/>
            <person name="Daims H."/>
            <person name="Wagner M."/>
            <person name="Pester M."/>
            <person name="Loy A."/>
        </authorList>
    </citation>
    <scope>NUCLEOTIDE SEQUENCE [LARGE SCALE GENOMIC DNA]</scope>
    <source>
        <strain evidence="2">26-4b1</strain>
    </source>
</reference>
<evidence type="ECO:0000313" key="2">
    <source>
        <dbReference type="Proteomes" id="UP000233293"/>
    </source>
</evidence>